<evidence type="ECO:0000313" key="2">
    <source>
        <dbReference type="Proteomes" id="UP000036061"/>
    </source>
</evidence>
<dbReference type="AlphaFoldDB" id="A0A2Z4MRZ7"/>
<protein>
    <recommendedName>
        <fullName evidence="3">HAD family hydrolase</fullName>
    </recommendedName>
</protein>
<accession>A0A2Z4MRZ7</accession>
<sequence length="50" mass="5686">MEDIFISGSIGSSKASTNLYYHVRKEMNINSSWLHIGDNMTSDYENALNM</sequence>
<reference evidence="1 2" key="1">
    <citation type="journal article" date="2015" name="Genome Announc.">
        <title>Draft Genome Sequence of Brevibacillus brevis DZQ7, a Plant Growth-Promoting Rhizobacterium with Broad-Spectrum Antimicrobial Activity.</title>
        <authorList>
            <person name="Hou Q."/>
            <person name="Wang C."/>
            <person name="Hou X."/>
            <person name="Xia Z."/>
            <person name="Ye J."/>
            <person name="Liu K."/>
            <person name="Liu H."/>
            <person name="Wang J."/>
            <person name="Guo H."/>
            <person name="Yu X."/>
            <person name="Yang Y."/>
            <person name="Du B."/>
            <person name="Ding Y."/>
        </authorList>
    </citation>
    <scope>NUCLEOTIDE SEQUENCE [LARGE SCALE GENOMIC DNA]</scope>
    <source>
        <strain evidence="1 2">DZQ7</strain>
    </source>
</reference>
<dbReference type="Proteomes" id="UP000036061">
    <property type="component" value="Chromosome"/>
</dbReference>
<evidence type="ECO:0000313" key="1">
    <source>
        <dbReference type="EMBL" id="AWX59332.1"/>
    </source>
</evidence>
<dbReference type="InterPro" id="IPR023214">
    <property type="entry name" value="HAD_sf"/>
</dbReference>
<evidence type="ECO:0008006" key="3">
    <source>
        <dbReference type="Google" id="ProtNLM"/>
    </source>
</evidence>
<proteinExistence type="predicted"/>
<dbReference type="EMBL" id="CP030117">
    <property type="protein sequence ID" value="AWX59332.1"/>
    <property type="molecule type" value="Genomic_DNA"/>
</dbReference>
<gene>
    <name evidence="1" type="ORF">AB432_027825</name>
</gene>
<dbReference type="RefSeq" id="WP_113732308.1">
    <property type="nucleotide sequence ID" value="NZ_CP030117.1"/>
</dbReference>
<name>A0A2Z4MRZ7_BREBE</name>
<organism evidence="1 2">
    <name type="scientific">Brevibacillus brevis</name>
    <name type="common">Bacillus brevis</name>
    <dbReference type="NCBI Taxonomy" id="1393"/>
    <lineage>
        <taxon>Bacteria</taxon>
        <taxon>Bacillati</taxon>
        <taxon>Bacillota</taxon>
        <taxon>Bacilli</taxon>
        <taxon>Bacillales</taxon>
        <taxon>Paenibacillaceae</taxon>
        <taxon>Brevibacillus</taxon>
    </lineage>
</organism>
<dbReference type="Gene3D" id="3.40.50.1000">
    <property type="entry name" value="HAD superfamily/HAD-like"/>
    <property type="match status" value="1"/>
</dbReference>
<dbReference type="NCBIfam" id="TIGR01549">
    <property type="entry name" value="HAD-SF-IA-v1"/>
    <property type="match status" value="1"/>
</dbReference>
<dbReference type="InterPro" id="IPR006439">
    <property type="entry name" value="HAD-SF_hydro_IA"/>
</dbReference>